<gene>
    <name evidence="5" type="ORF">METZ01_LOCUS40635</name>
</gene>
<comment type="similarity">
    <text evidence="1">Belongs to the HpcH/HpaI aldolase family.</text>
</comment>
<evidence type="ECO:0000256" key="1">
    <source>
        <dbReference type="ARBA" id="ARBA00005568"/>
    </source>
</evidence>
<dbReference type="InterPro" id="IPR040442">
    <property type="entry name" value="Pyrv_kinase-like_dom_sf"/>
</dbReference>
<dbReference type="PANTHER" id="PTHR30502">
    <property type="entry name" value="2-KETO-3-DEOXY-L-RHAMNONATE ALDOLASE"/>
    <property type="match status" value="1"/>
</dbReference>
<organism evidence="5">
    <name type="scientific">marine metagenome</name>
    <dbReference type="NCBI Taxonomy" id="408172"/>
    <lineage>
        <taxon>unclassified sequences</taxon>
        <taxon>metagenomes</taxon>
        <taxon>ecological metagenomes</taxon>
    </lineage>
</organism>
<dbReference type="InterPro" id="IPR005000">
    <property type="entry name" value="Aldolase/citrate-lyase_domain"/>
</dbReference>
<dbReference type="SUPFAM" id="SSF51621">
    <property type="entry name" value="Phosphoenolpyruvate/pyruvate domain"/>
    <property type="match status" value="1"/>
</dbReference>
<accession>A0A381R7S9</accession>
<dbReference type="Gene3D" id="3.20.20.60">
    <property type="entry name" value="Phosphoenolpyruvate-binding domains"/>
    <property type="match status" value="1"/>
</dbReference>
<evidence type="ECO:0000256" key="3">
    <source>
        <dbReference type="ARBA" id="ARBA00023239"/>
    </source>
</evidence>
<dbReference type="PANTHER" id="PTHR30502:SF0">
    <property type="entry name" value="PHOSPHOENOLPYRUVATE CARBOXYLASE FAMILY PROTEIN"/>
    <property type="match status" value="1"/>
</dbReference>
<evidence type="ECO:0000313" key="5">
    <source>
        <dbReference type="EMBL" id="SUZ87781.1"/>
    </source>
</evidence>
<keyword evidence="3" id="KW-0456">Lyase</keyword>
<evidence type="ECO:0000259" key="4">
    <source>
        <dbReference type="Pfam" id="PF03328"/>
    </source>
</evidence>
<feature type="domain" description="HpcH/HpaI aldolase/citrate lyase" evidence="4">
    <location>
        <begin position="54"/>
        <end position="234"/>
    </location>
</feature>
<dbReference type="AlphaFoldDB" id="A0A381R7S9"/>
<reference evidence="5" key="1">
    <citation type="submission" date="2018-05" db="EMBL/GenBank/DDBJ databases">
        <authorList>
            <person name="Lanie J.A."/>
            <person name="Ng W.-L."/>
            <person name="Kazmierczak K.M."/>
            <person name="Andrzejewski T.M."/>
            <person name="Davidsen T.M."/>
            <person name="Wayne K.J."/>
            <person name="Tettelin H."/>
            <person name="Glass J.I."/>
            <person name="Rusch D."/>
            <person name="Podicherti R."/>
            <person name="Tsui H.-C.T."/>
            <person name="Winkler M.E."/>
        </authorList>
    </citation>
    <scope>NUCLEOTIDE SEQUENCE</scope>
</reference>
<dbReference type="EMBL" id="UINC01001739">
    <property type="protein sequence ID" value="SUZ87781.1"/>
    <property type="molecule type" value="Genomic_DNA"/>
</dbReference>
<dbReference type="Pfam" id="PF03328">
    <property type="entry name" value="HpcH_HpaI"/>
    <property type="match status" value="1"/>
</dbReference>
<dbReference type="GO" id="GO:0016832">
    <property type="term" value="F:aldehyde-lyase activity"/>
    <property type="evidence" value="ECO:0007669"/>
    <property type="project" value="TreeGrafter"/>
</dbReference>
<evidence type="ECO:0000256" key="2">
    <source>
        <dbReference type="ARBA" id="ARBA00022723"/>
    </source>
</evidence>
<sequence length="276" mass="29920">MTTKRIIQFSVVFIMLGMMETSTAFIQEQQPMYNTAKQKLMEGKSIIGGTVYTSDPNIYCAMANAGFDFTWIEMQHSPLTHSDVARMIRACKGATAVPFVRVPAATPGDIQKATDNGALGIILPMVESVEEAKAAVRYAKYPPEGRRSQGGGQYGVLWGSDYRATANENIVIVAMLESPEAVAIADDIAAVPGIDVVFAASGDLGSFTGYSRDDPRYESLITAIHDATVKHGKKLGGPLQWYDRAGFNFFQASSESGLIRSGAEALLKTFKGDYEY</sequence>
<dbReference type="GO" id="GO:0046872">
    <property type="term" value="F:metal ion binding"/>
    <property type="evidence" value="ECO:0007669"/>
    <property type="project" value="UniProtKB-KW"/>
</dbReference>
<name>A0A381R7S9_9ZZZZ</name>
<dbReference type="InterPro" id="IPR015813">
    <property type="entry name" value="Pyrv/PenolPyrv_kinase-like_dom"/>
</dbReference>
<proteinExistence type="inferred from homology"/>
<keyword evidence="2" id="KW-0479">Metal-binding</keyword>
<dbReference type="GO" id="GO:0005737">
    <property type="term" value="C:cytoplasm"/>
    <property type="evidence" value="ECO:0007669"/>
    <property type="project" value="TreeGrafter"/>
</dbReference>
<dbReference type="InterPro" id="IPR050251">
    <property type="entry name" value="HpcH-HpaI_aldolase"/>
</dbReference>
<protein>
    <recommendedName>
        <fullName evidence="4">HpcH/HpaI aldolase/citrate lyase domain-containing protein</fullName>
    </recommendedName>
</protein>